<dbReference type="GO" id="GO:0055038">
    <property type="term" value="C:recycling endosome membrane"/>
    <property type="evidence" value="ECO:0007669"/>
    <property type="project" value="TreeGrafter"/>
</dbReference>
<accession>A0A183MIY7</accession>
<evidence type="ECO:0000256" key="1">
    <source>
        <dbReference type="ARBA" id="ARBA00004141"/>
    </source>
</evidence>
<feature type="transmembrane region" description="Helical" evidence="5">
    <location>
        <begin position="244"/>
        <end position="265"/>
    </location>
</feature>
<feature type="region of interest" description="Disordered" evidence="6">
    <location>
        <begin position="23"/>
        <end position="49"/>
    </location>
</feature>
<dbReference type="AlphaFoldDB" id="A0A183MIY7"/>
<evidence type="ECO:0000256" key="6">
    <source>
        <dbReference type="SAM" id="MobiDB-lite"/>
    </source>
</evidence>
<dbReference type="STRING" id="48269.A0A183MIY7"/>
<dbReference type="GO" id="GO:0015031">
    <property type="term" value="P:protein transport"/>
    <property type="evidence" value="ECO:0007669"/>
    <property type="project" value="InterPro"/>
</dbReference>
<keyword evidence="4 5" id="KW-0472">Membrane</keyword>
<keyword evidence="8" id="KW-1185">Reference proteome</keyword>
<keyword evidence="3 5" id="KW-1133">Transmembrane helix</keyword>
<feature type="transmembrane region" description="Helical" evidence="5">
    <location>
        <begin position="162"/>
        <end position="187"/>
    </location>
</feature>
<feature type="compositionally biased region" description="Basic and acidic residues" evidence="6">
    <location>
        <begin position="70"/>
        <end position="89"/>
    </location>
</feature>
<dbReference type="Pfam" id="PF04144">
    <property type="entry name" value="SCAMP"/>
    <property type="match status" value="2"/>
</dbReference>
<feature type="transmembrane region" description="Helical" evidence="5">
    <location>
        <begin position="135"/>
        <end position="156"/>
    </location>
</feature>
<comment type="caution">
    <text evidence="5">Lacks conserved residue(s) required for the propagation of feature annotation.</text>
</comment>
<gene>
    <name evidence="7" type="ORF">SMRZ_LOCUS16012</name>
</gene>
<feature type="transmembrane region" description="Helical" evidence="5">
    <location>
        <begin position="272"/>
        <end position="294"/>
    </location>
</feature>
<feature type="compositionally biased region" description="Polar residues" evidence="6">
    <location>
        <begin position="38"/>
        <end position="49"/>
    </location>
</feature>
<evidence type="ECO:0000256" key="3">
    <source>
        <dbReference type="ARBA" id="ARBA00022989"/>
    </source>
</evidence>
<keyword evidence="5" id="KW-0813">Transport</keyword>
<protein>
    <recommendedName>
        <fullName evidence="5">Secretory carrier-associated membrane protein</fullName>
        <shortName evidence="5">Secretory carrier membrane protein</shortName>
    </recommendedName>
</protein>
<sequence length="349" mass="39313">MFYATQSHDNPQISRVDTGALDKYNPFEATGDNKHGNHTTNSVPPPQYSATQAQKITTAELERRQKELDAKAAELARREEEQRMREEQNRPVSQRGATAKNWPPLPSFFPCTPCFYQNIETEIIPQYKRVVKFGYYLWLSYACLLLVNLFTAMVYFAGTSNYYGGSLFGVAILVFIICVPSSYVCWFRPLYKAFRSNSSINFFIFFIVFGVQILVMIIQSIGIINWGSCSNIFQYISHYNKYDARFRCLPIILFSSGWITGLAVVRSNPVIGVMSLLVASIFTAVTAISVWFFIHVHRIYRSTGASFGKAKEEFTSGVVSDPLIRNSALEAGLFATRQATSSGPSANRS</sequence>
<organism evidence="7 8">
    <name type="scientific">Schistosoma margrebowiei</name>
    <dbReference type="NCBI Taxonomy" id="48269"/>
    <lineage>
        <taxon>Eukaryota</taxon>
        <taxon>Metazoa</taxon>
        <taxon>Spiralia</taxon>
        <taxon>Lophotrochozoa</taxon>
        <taxon>Platyhelminthes</taxon>
        <taxon>Trematoda</taxon>
        <taxon>Digenea</taxon>
        <taxon>Strigeidida</taxon>
        <taxon>Schistosomatoidea</taxon>
        <taxon>Schistosomatidae</taxon>
        <taxon>Schistosoma</taxon>
    </lineage>
</organism>
<reference evidence="7 8" key="1">
    <citation type="submission" date="2018-11" db="EMBL/GenBank/DDBJ databases">
        <authorList>
            <consortium name="Pathogen Informatics"/>
        </authorList>
    </citation>
    <scope>NUCLEOTIDE SEQUENCE [LARGE SCALE GENOMIC DNA]</scope>
    <source>
        <strain evidence="7 8">Zambia</strain>
    </source>
</reference>
<dbReference type="EMBL" id="UZAI01017045">
    <property type="protein sequence ID" value="VDP19743.1"/>
    <property type="molecule type" value="Genomic_DNA"/>
</dbReference>
<comment type="subcellular location">
    <subcellularLocation>
        <location evidence="1 5">Membrane</location>
        <topology evidence="1 5">Multi-pass membrane protein</topology>
    </subcellularLocation>
</comment>
<evidence type="ECO:0000256" key="4">
    <source>
        <dbReference type="ARBA" id="ARBA00023136"/>
    </source>
</evidence>
<comment type="similarity">
    <text evidence="5">Belongs to the SCAMP family.</text>
</comment>
<dbReference type="InterPro" id="IPR007273">
    <property type="entry name" value="SCAMP"/>
</dbReference>
<dbReference type="GO" id="GO:0032588">
    <property type="term" value="C:trans-Golgi network membrane"/>
    <property type="evidence" value="ECO:0007669"/>
    <property type="project" value="TreeGrafter"/>
</dbReference>
<proteinExistence type="inferred from homology"/>
<evidence type="ECO:0000256" key="5">
    <source>
        <dbReference type="RuleBase" id="RU363122"/>
    </source>
</evidence>
<evidence type="ECO:0000256" key="2">
    <source>
        <dbReference type="ARBA" id="ARBA00022692"/>
    </source>
</evidence>
<dbReference type="PANTHER" id="PTHR10687">
    <property type="entry name" value="SECRETORY CARRIER-ASSOCIATED MEMBRANE PROTEIN SCAMP"/>
    <property type="match status" value="1"/>
</dbReference>
<evidence type="ECO:0000313" key="8">
    <source>
        <dbReference type="Proteomes" id="UP000277204"/>
    </source>
</evidence>
<name>A0A183MIY7_9TREM</name>
<dbReference type="Proteomes" id="UP000277204">
    <property type="component" value="Unassembled WGS sequence"/>
</dbReference>
<keyword evidence="2 5" id="KW-0812">Transmembrane</keyword>
<evidence type="ECO:0000313" key="7">
    <source>
        <dbReference type="EMBL" id="VDP19743.1"/>
    </source>
</evidence>
<dbReference type="PANTHER" id="PTHR10687:SF2">
    <property type="entry name" value="SECRETORY CARRIER-ASSOCIATED MEMBRANE PROTEIN"/>
    <property type="match status" value="1"/>
</dbReference>
<feature type="region of interest" description="Disordered" evidence="6">
    <location>
        <begin position="70"/>
        <end position="96"/>
    </location>
</feature>
<feature type="transmembrane region" description="Helical" evidence="5">
    <location>
        <begin position="199"/>
        <end position="224"/>
    </location>
</feature>